<dbReference type="PATRIC" id="fig|36807.3.peg.2017"/>
<dbReference type="SUPFAM" id="SSF109709">
    <property type="entry name" value="KorB DNA-binding domain-like"/>
    <property type="match status" value="1"/>
</dbReference>
<sequence>MTELRRLPFRVRPMPDEPLDSWLETMAAAHGVTFGQMIVALGLSGPAAVEQDQHYSVGRLNRWSFHLDEGPLERLIHTTGLSADCLQAMTRSAFASTVTKYTLKGRLSIQCPTAGTQGRFCPECLLDSGGRWRLSWTYAFVSMCPRHRRVLSDICPSCGEAPRARPQPMYLVPRPGCCHNRPHRAADPRQRCGADLRDETGRVEASTGMLAAQRAQFATISQGVGRFGMYRDNPQTAPLVMEDLRTIARIAVRALVNGEDIDAGDIPSATLGKALDEDGILRKERPRTSALAALGASLAFQAVQDPDRLFKLLHGRIPPSAVFDQHSLQLKVSVARSRGLNMRHLTHIQHLVPPPPSGAKERARKLPAQIWPEWAAQLRIPKTDPELAAAAVSTAVMIAGTRLSHVEALEMLGSPLPRHRVRDTTRLLRDTDPAKNLLLPIARLAIYLDAENPPIDYARRRALDYASLLPAVDWNAIAARVNTRRGGAPRLRQIRLLLYSWLSGNHPDQAPQLFRPHSAAEVTNARELAASLSHELELELLNVARRFLEAHRINEPVRWSPPLDVADWNPTVDDAERTARWPVNQPAREHLRTTFTFSELVDEYRSGRALKDLASDSGVGRSVISRVLKEAGIELRPAHAPRQVVVDDDRIRVDYQNGRTLEAIARELGCSESTVARRLRLLDVQLRARGGRTKDLAEVVISE</sequence>
<keyword evidence="3" id="KW-1185">Reference proteome</keyword>
<proteinExistence type="predicted"/>
<comment type="caution">
    <text evidence="2">The sequence shown here is derived from an EMBL/GenBank/DDBJ whole genome shotgun (WGS) entry which is preliminary data.</text>
</comment>
<dbReference type="Proteomes" id="UP000075357">
    <property type="component" value="Unassembled WGS sequence"/>
</dbReference>
<accession>A0A150HDH9</accession>
<dbReference type="EMBL" id="LRAD01000039">
    <property type="protein sequence ID" value="KXZ60055.1"/>
    <property type="molecule type" value="Genomic_DNA"/>
</dbReference>
<feature type="domain" description="TniQ" evidence="1">
    <location>
        <begin position="8"/>
        <end position="151"/>
    </location>
</feature>
<name>A0A150HDH9_9MICO</name>
<protein>
    <recommendedName>
        <fullName evidence="1">TniQ domain-containing protein</fullName>
    </recommendedName>
</protein>
<evidence type="ECO:0000259" key="1">
    <source>
        <dbReference type="Pfam" id="PF06527"/>
    </source>
</evidence>
<dbReference type="Pfam" id="PF06527">
    <property type="entry name" value="TniQ"/>
    <property type="match status" value="1"/>
</dbReference>
<dbReference type="RefSeq" id="WP_082784301.1">
    <property type="nucleotide sequence ID" value="NZ_LRAD01000039.1"/>
</dbReference>
<dbReference type="STRING" id="36807.Mlaev_01991"/>
<dbReference type="AlphaFoldDB" id="A0A150HDH9"/>
<reference evidence="2 3" key="1">
    <citation type="submission" date="2016-01" db="EMBL/GenBank/DDBJ databases">
        <title>Draft genome sequences of Microbacterium laevaniformans LCDC 91-0039 and the type strain of Microbacterium hominis LCDC 84-209.</title>
        <authorList>
            <person name="Bernier A.-M."/>
            <person name="Bernard K."/>
        </authorList>
    </citation>
    <scope>NUCLEOTIDE SEQUENCE [LARGE SCALE GENOMIC DNA]</scope>
    <source>
        <strain evidence="2 3">LCDC 91-0039</strain>
    </source>
</reference>
<evidence type="ECO:0000313" key="2">
    <source>
        <dbReference type="EMBL" id="KXZ60055.1"/>
    </source>
</evidence>
<dbReference type="Gene3D" id="1.10.10.60">
    <property type="entry name" value="Homeodomain-like"/>
    <property type="match status" value="1"/>
</dbReference>
<evidence type="ECO:0000313" key="3">
    <source>
        <dbReference type="Proteomes" id="UP000075357"/>
    </source>
</evidence>
<organism evidence="2 3">
    <name type="scientific">Microbacterium laevaniformans</name>
    <dbReference type="NCBI Taxonomy" id="36807"/>
    <lineage>
        <taxon>Bacteria</taxon>
        <taxon>Bacillati</taxon>
        <taxon>Actinomycetota</taxon>
        <taxon>Actinomycetes</taxon>
        <taxon>Micrococcales</taxon>
        <taxon>Microbacteriaceae</taxon>
        <taxon>Microbacterium</taxon>
    </lineage>
</organism>
<gene>
    <name evidence="2" type="ORF">Mlaev_01991</name>
</gene>
<dbReference type="InterPro" id="IPR009492">
    <property type="entry name" value="TniQ"/>
</dbReference>